<keyword evidence="5 8" id="KW-0658">Purine biosynthesis</keyword>
<dbReference type="PANTHER" id="PTHR43555">
    <property type="entry name" value="PHOSPHORIBOSYLFORMYLGLYCINAMIDINE SYNTHASE SUBUNIT PURL"/>
    <property type="match status" value="1"/>
</dbReference>
<dbReference type="RefSeq" id="WP_039720572.1">
    <property type="nucleotide sequence ID" value="NZ_JQNX01000001.1"/>
</dbReference>
<dbReference type="Proteomes" id="UP000031594">
    <property type="component" value="Unassembled WGS sequence"/>
</dbReference>
<proteinExistence type="inferred from homology"/>
<feature type="domain" description="PurM-like C-terminal" evidence="10">
    <location>
        <begin position="587"/>
        <end position="727"/>
    </location>
</feature>
<dbReference type="CDD" id="cd02203">
    <property type="entry name" value="PurL_repeat1"/>
    <property type="match status" value="1"/>
</dbReference>
<dbReference type="InterPro" id="IPR010074">
    <property type="entry name" value="PRibForGlyAmidine_synth_PurL"/>
</dbReference>
<comment type="function">
    <text evidence="8">Part of the phosphoribosylformylglycinamidine synthase complex involved in the purines biosynthetic pathway. Catalyzes the ATP-dependent conversion of formylglycinamide ribonucleotide (FGAR) and glutamine to yield formylglycinamidine ribonucleotide (FGAM) and glutamate. The FGAM synthase complex is composed of three subunits. PurQ produces an ammonia molecule by converting glutamine to glutamate. PurL transfers the ammonia molecule to FGAR to form FGAM in an ATP-dependent manner. PurS interacts with PurQ and PurL and is thought to assist in the transfer of the ammonia molecule from PurQ to PurL.</text>
</comment>
<keyword evidence="13" id="KW-1185">Reference proteome</keyword>
<dbReference type="SUPFAM" id="SSF55326">
    <property type="entry name" value="PurM N-terminal domain-like"/>
    <property type="match status" value="2"/>
</dbReference>
<evidence type="ECO:0000256" key="7">
    <source>
        <dbReference type="ARBA" id="ARBA00022842"/>
    </source>
</evidence>
<dbReference type="Gene3D" id="3.30.1330.10">
    <property type="entry name" value="PurM-like, N-terminal domain"/>
    <property type="match status" value="2"/>
</dbReference>
<feature type="active site" description="Proton acceptor" evidence="8">
    <location>
        <position position="102"/>
    </location>
</feature>
<evidence type="ECO:0000259" key="11">
    <source>
        <dbReference type="Pfam" id="PF18072"/>
    </source>
</evidence>
<feature type="binding site" evidence="8">
    <location>
        <position position="98"/>
    </location>
    <ligand>
        <name>ATP</name>
        <dbReference type="ChEBI" id="CHEBI:30616"/>
    </ligand>
</feature>
<feature type="binding site" evidence="8">
    <location>
        <position position="551"/>
    </location>
    <ligand>
        <name>substrate</name>
    </ligand>
</feature>
<dbReference type="NCBIfam" id="TIGR01736">
    <property type="entry name" value="FGAM_synth_II"/>
    <property type="match status" value="1"/>
</dbReference>
<feature type="binding site" evidence="8">
    <location>
        <position position="100"/>
    </location>
    <ligand>
        <name>Mg(2+)</name>
        <dbReference type="ChEBI" id="CHEBI:18420"/>
        <label>1</label>
    </ligand>
</feature>
<keyword evidence="2 8" id="KW-0436">Ligase</keyword>
<dbReference type="InterPro" id="IPR036676">
    <property type="entry name" value="PurM-like_C_sf"/>
</dbReference>
<keyword evidence="3 8" id="KW-0479">Metal-binding</keyword>
<dbReference type="NCBIfam" id="NF002290">
    <property type="entry name" value="PRK01213.1"/>
    <property type="match status" value="1"/>
</dbReference>
<comment type="subcellular location">
    <subcellularLocation>
        <location evidence="8">Cytoplasm</location>
    </subcellularLocation>
</comment>
<feature type="domain" description="PurM-like N-terminal" evidence="9">
    <location>
        <begin position="452"/>
        <end position="573"/>
    </location>
</feature>
<keyword evidence="1 8" id="KW-0963">Cytoplasm</keyword>
<feature type="binding site" evidence="8">
    <location>
        <position position="253"/>
    </location>
    <ligand>
        <name>substrate</name>
    </ligand>
</feature>
<keyword evidence="6 8" id="KW-0067">ATP-binding</keyword>
<dbReference type="Pfam" id="PF18072">
    <property type="entry name" value="FGAR-AT_linker"/>
    <property type="match status" value="1"/>
</dbReference>
<dbReference type="PIRSF" id="PIRSF001587">
    <property type="entry name" value="FGAM_synthase_II"/>
    <property type="match status" value="1"/>
</dbReference>
<dbReference type="Gene3D" id="3.90.650.10">
    <property type="entry name" value="PurM-like C-terminal domain"/>
    <property type="match status" value="2"/>
</dbReference>
<dbReference type="InterPro" id="IPR041609">
    <property type="entry name" value="PurL_linker"/>
</dbReference>
<protein>
    <recommendedName>
        <fullName evidence="8">Phosphoribosylformylglycinamidine synthase subunit PurL</fullName>
        <shortName evidence="8">FGAM synthase</shortName>
        <ecNumber evidence="8">6.3.5.3</ecNumber>
    </recommendedName>
    <alternativeName>
        <fullName evidence="8">Formylglycinamide ribonucleotide amidotransferase subunit II</fullName>
        <shortName evidence="8">FGAR amidotransferase II</shortName>
        <shortName evidence="8">FGAR-AT II</shortName>
    </alternativeName>
    <alternativeName>
        <fullName evidence="8">Glutamine amidotransferase PurL</fullName>
    </alternativeName>
    <alternativeName>
        <fullName evidence="8">Phosphoribosylformylglycinamidine synthase subunit II</fullName>
    </alternativeName>
</protein>
<feature type="binding site" evidence="8">
    <location>
        <position position="58"/>
    </location>
    <ligand>
        <name>ATP</name>
        <dbReference type="ChEBI" id="CHEBI:30616"/>
    </ligand>
</feature>
<evidence type="ECO:0000256" key="4">
    <source>
        <dbReference type="ARBA" id="ARBA00022741"/>
    </source>
</evidence>
<dbReference type="PANTHER" id="PTHR43555:SF1">
    <property type="entry name" value="PHOSPHORIBOSYLFORMYLGLYCINAMIDINE SYNTHASE SUBUNIT PURL"/>
    <property type="match status" value="1"/>
</dbReference>
<feature type="binding site" evidence="8">
    <location>
        <position position="511"/>
    </location>
    <ligand>
        <name>ATP</name>
        <dbReference type="ChEBI" id="CHEBI:30616"/>
    </ligand>
</feature>
<evidence type="ECO:0000259" key="10">
    <source>
        <dbReference type="Pfam" id="PF02769"/>
    </source>
</evidence>
<evidence type="ECO:0000256" key="8">
    <source>
        <dbReference type="HAMAP-Rule" id="MF_00420"/>
    </source>
</evidence>
<dbReference type="InterPro" id="IPR010918">
    <property type="entry name" value="PurM-like_C_dom"/>
</dbReference>
<dbReference type="InterPro" id="IPR016188">
    <property type="entry name" value="PurM-like_N"/>
</dbReference>
<evidence type="ECO:0000259" key="9">
    <source>
        <dbReference type="Pfam" id="PF00586"/>
    </source>
</evidence>
<comment type="caution">
    <text evidence="12">The sequence shown here is derived from an EMBL/GenBank/DDBJ whole genome shotgun (WGS) entry which is preliminary data.</text>
</comment>
<evidence type="ECO:0000256" key="5">
    <source>
        <dbReference type="ARBA" id="ARBA00022755"/>
    </source>
</evidence>
<comment type="catalytic activity">
    <reaction evidence="8">
        <text>N(2)-formyl-N(1)-(5-phospho-beta-D-ribosyl)glycinamide + L-glutamine + ATP + H2O = 2-formamido-N(1)-(5-O-phospho-beta-D-ribosyl)acetamidine + L-glutamate + ADP + phosphate + H(+)</text>
        <dbReference type="Rhea" id="RHEA:17129"/>
        <dbReference type="ChEBI" id="CHEBI:15377"/>
        <dbReference type="ChEBI" id="CHEBI:15378"/>
        <dbReference type="ChEBI" id="CHEBI:29985"/>
        <dbReference type="ChEBI" id="CHEBI:30616"/>
        <dbReference type="ChEBI" id="CHEBI:43474"/>
        <dbReference type="ChEBI" id="CHEBI:58359"/>
        <dbReference type="ChEBI" id="CHEBI:147286"/>
        <dbReference type="ChEBI" id="CHEBI:147287"/>
        <dbReference type="ChEBI" id="CHEBI:456216"/>
        <dbReference type="EC" id="6.3.5.3"/>
    </reaction>
</comment>
<comment type="pathway">
    <text evidence="8">Purine metabolism; IMP biosynthesis via de novo pathway; 5-amino-1-(5-phospho-D-ribosyl)imidazole from N(2)-formyl-N(1)-(5-phospho-D-ribosyl)glycinamide: step 1/2.</text>
</comment>
<feature type="binding site" evidence="8">
    <location>
        <position position="123"/>
    </location>
    <ligand>
        <name>substrate</name>
    </ligand>
</feature>
<feature type="domain" description="PurM-like C-terminal" evidence="10">
    <location>
        <begin position="216"/>
        <end position="365"/>
    </location>
</feature>
<evidence type="ECO:0000256" key="2">
    <source>
        <dbReference type="ARBA" id="ARBA00022598"/>
    </source>
</evidence>
<dbReference type="EC" id="6.3.5.3" evidence="8"/>
<evidence type="ECO:0000256" key="6">
    <source>
        <dbReference type="ARBA" id="ARBA00022840"/>
    </source>
</evidence>
<evidence type="ECO:0000256" key="3">
    <source>
        <dbReference type="ARBA" id="ARBA00022723"/>
    </source>
</evidence>
<comment type="subunit">
    <text evidence="8">Monomer. Part of the FGAM synthase complex composed of 1 PurL, 1 PurQ and 2 PurS subunits.</text>
</comment>
<sequence>MKTSNEGLSTENGDVLEELKSFGLSIDEYQRLVQLLGRAPTRAEMALIGVMWSEHCCYKSSKSELKKLPTTGKRVLVKAGEENAGVVDLGNGWAVVFKIESHNHPSAVEPFQGAATGVGGIFRDIFTMGARPVCFMNSLRFGEIRAEKSTQAAHNAFLLRHVVGGIAHYGNCVGVPTVGGELAFDSSYEGNPLVNVFCLGVVRVDQIQRGKAEGIGNPVFIAGSKTGRDGLKGAAFASRKLEEHKTEDRYSVQIADPFMGRILMSACLELFEEPGVVVGIQDMGAAGLICSTSETAARAKRGMEINLDDVPVREADMLAEEILLSESQERMLLIIHKDKVDRAKAVFAKWGVPFTQIGQVIKEEKLCFYHRGKKAIEISPELIVHQAPVYELPATEPLITNTSVLPLEKIPQPLDYKAFLLAFAALPQNSSREWIYRQFDYLVGLHAIEGPGADAAVLRVFLGNEPVRLAATLDGNGRYCGIDPYNGAKIAVAEAIRNLSVVGAFPLGITDNLNFADPNDSFVYWQFKETIRGIADACRFFDIPVTGGNVSFYNYSKLGAILPTPVIGAVGLIETDMPIPKLSFQHPGETIVLLGGWGEGLQGSLYLQERLGITGNQLPWFQLEAEKKHNEVLLLLISEGLVSSAHDLSEGGLALALIESVVSGRKKLGCSIVFPTNRRLDELLFNEAGARTIVSVPKNKLSAVLWNCQQKGLEAVIIGEVLEDYVLKLQQGEESIELKGTEIEESWKNGLEAILSTT</sequence>
<evidence type="ECO:0000313" key="13">
    <source>
        <dbReference type="Proteomes" id="UP000031594"/>
    </source>
</evidence>
<comment type="caution">
    <text evidence="8">Lacks conserved residue(s) required for the propagation of feature annotation.</text>
</comment>
<dbReference type="EMBL" id="JQNX01000001">
    <property type="protein sequence ID" value="KIE59291.1"/>
    <property type="molecule type" value="Genomic_DNA"/>
</dbReference>
<feature type="binding site" evidence="8">
    <location>
        <position position="548"/>
    </location>
    <ligand>
        <name>ATP</name>
        <dbReference type="ChEBI" id="CHEBI:30616"/>
    </ligand>
</feature>
<keyword evidence="7 8" id="KW-0460">Magnesium</keyword>
<dbReference type="SUPFAM" id="SSF56042">
    <property type="entry name" value="PurM C-terminal domain-like"/>
    <property type="match status" value="2"/>
</dbReference>
<gene>
    <name evidence="8" type="primary">purL</name>
    <name evidence="12" type="ORF">A946_00800</name>
</gene>
<name>A0ABR4ZYR1_9BACT</name>
<dbReference type="Pfam" id="PF00586">
    <property type="entry name" value="AIRS"/>
    <property type="match status" value="2"/>
</dbReference>
<organism evidence="12 13">
    <name type="scientific">Methylacidiphilum kamchatkense Kam1</name>
    <dbReference type="NCBI Taxonomy" id="1202785"/>
    <lineage>
        <taxon>Bacteria</taxon>
        <taxon>Pseudomonadati</taxon>
        <taxon>Verrucomicrobiota</taxon>
        <taxon>Methylacidiphilae</taxon>
        <taxon>Methylacidiphilales</taxon>
        <taxon>Methylacidiphilaceae</taxon>
        <taxon>Methylacidiphilum (ex Ratnadevi et al. 2023)</taxon>
    </lineage>
</organism>
<reference evidence="12 13" key="1">
    <citation type="submission" date="2014-08" db="EMBL/GenBank/DDBJ databases">
        <title>Methylacidiphilum kamchatkense strain Kam1 draft genome sequence.</title>
        <authorList>
            <person name="Birkeland N.-K."/>
            <person name="Erikstad H.A."/>
        </authorList>
    </citation>
    <scope>NUCLEOTIDE SEQUENCE [LARGE SCALE GENOMIC DNA]</scope>
    <source>
        <strain evidence="12 13">Kam1</strain>
    </source>
</reference>
<keyword evidence="4 8" id="KW-0547">Nucleotide-binding</keyword>
<dbReference type="HAMAP" id="MF_00420">
    <property type="entry name" value="PurL_2"/>
    <property type="match status" value="1"/>
</dbReference>
<feature type="binding site" evidence="8">
    <location>
        <position position="549"/>
    </location>
    <ligand>
        <name>Mg(2+)</name>
        <dbReference type="ChEBI" id="CHEBI:18420"/>
        <label>1</label>
    </ligand>
</feature>
<feature type="binding site" evidence="8">
    <location>
        <begin position="101"/>
        <end position="104"/>
    </location>
    <ligand>
        <name>substrate</name>
    </ligand>
</feature>
<dbReference type="CDD" id="cd02204">
    <property type="entry name" value="PurL_repeat2"/>
    <property type="match status" value="1"/>
</dbReference>
<dbReference type="InterPro" id="IPR036921">
    <property type="entry name" value="PurM-like_N_sf"/>
</dbReference>
<feature type="binding site" evidence="8">
    <location>
        <position position="124"/>
    </location>
    <ligand>
        <name>Mg(2+)</name>
        <dbReference type="ChEBI" id="CHEBI:18420"/>
        <label>2</label>
    </ligand>
</feature>
<evidence type="ECO:0000256" key="1">
    <source>
        <dbReference type="ARBA" id="ARBA00022490"/>
    </source>
</evidence>
<comment type="similarity">
    <text evidence="8">Belongs to the FGAMS family.</text>
</comment>
<accession>A0ABR4ZYR1</accession>
<feature type="domain" description="PurM-like N-terminal" evidence="9">
    <location>
        <begin position="82"/>
        <end position="202"/>
    </location>
</feature>
<feature type="domain" description="Phosphoribosylformylglycinamidine synthase linker" evidence="11">
    <location>
        <begin position="21"/>
        <end position="59"/>
    </location>
</feature>
<feature type="binding site" evidence="8">
    <location>
        <begin position="326"/>
        <end position="328"/>
    </location>
    <ligand>
        <name>substrate</name>
    </ligand>
</feature>
<evidence type="ECO:0000313" key="12">
    <source>
        <dbReference type="EMBL" id="KIE59291.1"/>
    </source>
</evidence>
<feature type="active site" evidence="8">
    <location>
        <position position="55"/>
    </location>
</feature>
<feature type="binding site" evidence="8">
    <location>
        <position position="282"/>
    </location>
    <ligand>
        <name>Mg(2+)</name>
        <dbReference type="ChEBI" id="CHEBI:18420"/>
        <label>2</label>
    </ligand>
</feature>
<dbReference type="Pfam" id="PF02769">
    <property type="entry name" value="AIRS_C"/>
    <property type="match status" value="2"/>
</dbReference>